<dbReference type="Gene3D" id="3.80.10.10">
    <property type="entry name" value="Ribonuclease Inhibitor"/>
    <property type="match status" value="2"/>
</dbReference>
<dbReference type="OrthoDB" id="1303433at2759"/>
<dbReference type="FunFam" id="3.40.50.10140:FF:000007">
    <property type="entry name" value="Disease resistance protein (TIR-NBS-LRR class)"/>
    <property type="match status" value="1"/>
</dbReference>
<comment type="caution">
    <text evidence="4">The sequence shown here is derived from an EMBL/GenBank/DDBJ whole genome shotgun (WGS) entry which is preliminary data.</text>
</comment>
<dbReference type="GO" id="GO:0007165">
    <property type="term" value="P:signal transduction"/>
    <property type="evidence" value="ECO:0007669"/>
    <property type="project" value="InterPro"/>
</dbReference>
<dbReference type="SMART" id="SM00255">
    <property type="entry name" value="TIR"/>
    <property type="match status" value="1"/>
</dbReference>
<dbReference type="Proteomes" id="UP000824120">
    <property type="component" value="Chromosome 9"/>
</dbReference>
<dbReference type="SUPFAM" id="SSF52200">
    <property type="entry name" value="Toll/Interleukin receptor TIR domain"/>
    <property type="match status" value="1"/>
</dbReference>
<protein>
    <recommendedName>
        <fullName evidence="3">TIR domain-containing protein</fullName>
    </recommendedName>
</protein>
<dbReference type="InterPro" id="IPR044974">
    <property type="entry name" value="Disease_R_plants"/>
</dbReference>
<dbReference type="SUPFAM" id="SSF52058">
    <property type="entry name" value="L domain-like"/>
    <property type="match status" value="1"/>
</dbReference>
<dbReference type="PANTHER" id="PTHR11017">
    <property type="entry name" value="LEUCINE-RICH REPEAT-CONTAINING PROTEIN"/>
    <property type="match status" value="1"/>
</dbReference>
<dbReference type="PANTHER" id="PTHR11017:SF479">
    <property type="entry name" value="DISEASE RESISTANCE PROTEIN (TIR-NBS-LRR CLASS) FAMILY"/>
    <property type="match status" value="1"/>
</dbReference>
<dbReference type="GO" id="GO:0006952">
    <property type="term" value="P:defense response"/>
    <property type="evidence" value="ECO:0007669"/>
    <property type="project" value="InterPro"/>
</dbReference>
<organism evidence="4 5">
    <name type="scientific">Solanum commersonii</name>
    <name type="common">Commerson's wild potato</name>
    <name type="synonym">Commerson's nightshade</name>
    <dbReference type="NCBI Taxonomy" id="4109"/>
    <lineage>
        <taxon>Eukaryota</taxon>
        <taxon>Viridiplantae</taxon>
        <taxon>Streptophyta</taxon>
        <taxon>Embryophyta</taxon>
        <taxon>Tracheophyta</taxon>
        <taxon>Spermatophyta</taxon>
        <taxon>Magnoliopsida</taxon>
        <taxon>eudicotyledons</taxon>
        <taxon>Gunneridae</taxon>
        <taxon>Pentapetalae</taxon>
        <taxon>asterids</taxon>
        <taxon>lamiids</taxon>
        <taxon>Solanales</taxon>
        <taxon>Solanaceae</taxon>
        <taxon>Solanoideae</taxon>
        <taxon>Solaneae</taxon>
        <taxon>Solanum</taxon>
    </lineage>
</organism>
<keyword evidence="1" id="KW-0611">Plant defense</keyword>
<dbReference type="AlphaFoldDB" id="A0A9J5XMB5"/>
<evidence type="ECO:0000259" key="3">
    <source>
        <dbReference type="PROSITE" id="PS50104"/>
    </source>
</evidence>
<dbReference type="Gene3D" id="3.40.50.10140">
    <property type="entry name" value="Toll/interleukin-1 receptor homology (TIR) domain"/>
    <property type="match status" value="1"/>
</dbReference>
<keyword evidence="2" id="KW-0520">NAD</keyword>
<dbReference type="InterPro" id="IPR032675">
    <property type="entry name" value="LRR_dom_sf"/>
</dbReference>
<dbReference type="InterPro" id="IPR000157">
    <property type="entry name" value="TIR_dom"/>
</dbReference>
<dbReference type="PROSITE" id="PS50104">
    <property type="entry name" value="TIR"/>
    <property type="match status" value="1"/>
</dbReference>
<dbReference type="GO" id="GO:0005524">
    <property type="term" value="F:ATP binding"/>
    <property type="evidence" value="ECO:0007669"/>
    <property type="project" value="UniProtKB-KW"/>
</dbReference>
<dbReference type="EMBL" id="JACXVP010000009">
    <property type="protein sequence ID" value="KAG5588607.1"/>
    <property type="molecule type" value="Genomic_DNA"/>
</dbReference>
<sequence length="592" mass="67194">MIKLRVLKIDDLHISGDFELLSKELRWLSWEGCPLKCVPSNFPSDKLVFLNMKGSNIQELGLNLQYCRNLKKLDLSDCKHLRNTPNFSGLRGLETLWLGNCSSLKEIHPSIGNLDRLTALHLYGCKKITDLPSSTCKLKSLEDLDITYCSSLQTLPADIGDIQSLRHLYAQDTGIKQLPGSIEMLRNLKNLQVGGQNLEAKRRVYQRRSHHIESLPISISRLNLRYCGFSEADIPRDIGTLSNLHDLDLSGNSFLYLPFDFSKLPWLKSLRLNDCVNLQTFPSISNLEYLTILELRNCQKLVKITGLDNLPSILGIDTLNCTSLQNPFNEGFFSAHALSISSRKYAMFQLRLHIYLQSNEIPDWCSIQVTAPSICFTIPSVYKKKSLGMILWFVCDSQILSQFGHFLVTVSNKKPLVFYWTSHYSGLMIKGGEKITVEVGPDKGRVKKIGVHLLYLDKHVSFPMGESSSSSSHYEVFLSFRGEDTRKNFTAHLYFRLCQVGVNTFIDDEELRKGDVISNKLDKAIEQSRVAIVVLSKNYASSSWCLDELVKILDCRERLNQVVLPIFYDVDPSQVRKQTGSFGKTQGTINWS</sequence>
<gene>
    <name evidence="4" type="ORF">H5410_049041</name>
</gene>
<proteinExistence type="predicted"/>
<evidence type="ECO:0000313" key="4">
    <source>
        <dbReference type="EMBL" id="KAG5588607.1"/>
    </source>
</evidence>
<dbReference type="InterPro" id="IPR035897">
    <property type="entry name" value="Toll_tir_struct_dom_sf"/>
</dbReference>
<name>A0A9J5XMB5_SOLCO</name>
<feature type="domain" description="TIR" evidence="3">
    <location>
        <begin position="472"/>
        <end position="592"/>
    </location>
</feature>
<keyword evidence="5" id="KW-1185">Reference proteome</keyword>
<accession>A0A9J5XMB5</accession>
<evidence type="ECO:0000256" key="2">
    <source>
        <dbReference type="ARBA" id="ARBA00023027"/>
    </source>
</evidence>
<dbReference type="Pfam" id="PF01582">
    <property type="entry name" value="TIR"/>
    <property type="match status" value="1"/>
</dbReference>
<evidence type="ECO:0000256" key="1">
    <source>
        <dbReference type="ARBA" id="ARBA00022821"/>
    </source>
</evidence>
<evidence type="ECO:0000313" key="5">
    <source>
        <dbReference type="Proteomes" id="UP000824120"/>
    </source>
</evidence>
<dbReference type="Pfam" id="PF23286">
    <property type="entry name" value="LRR_13"/>
    <property type="match status" value="1"/>
</dbReference>
<dbReference type="InterPro" id="IPR058546">
    <property type="entry name" value="RPS4B/Roq1-like_LRR"/>
</dbReference>
<reference evidence="4 5" key="1">
    <citation type="submission" date="2020-09" db="EMBL/GenBank/DDBJ databases">
        <title>De no assembly of potato wild relative species, Solanum commersonii.</title>
        <authorList>
            <person name="Cho K."/>
        </authorList>
    </citation>
    <scope>NUCLEOTIDE SEQUENCE [LARGE SCALE GENOMIC DNA]</scope>
    <source>
        <strain evidence="4">LZ3.2</strain>
        <tissue evidence="4">Leaf</tissue>
    </source>
</reference>